<keyword evidence="3" id="KW-1185">Reference proteome</keyword>
<feature type="compositionally biased region" description="Acidic residues" evidence="1">
    <location>
        <begin position="692"/>
        <end position="712"/>
    </location>
</feature>
<gene>
    <name evidence="2" type="ORF">THAOC_07169</name>
</gene>
<name>K0T2K0_THAOC</name>
<feature type="region of interest" description="Disordered" evidence="1">
    <location>
        <begin position="630"/>
        <end position="712"/>
    </location>
</feature>
<evidence type="ECO:0000313" key="3">
    <source>
        <dbReference type="Proteomes" id="UP000266841"/>
    </source>
</evidence>
<dbReference type="OrthoDB" id="10674074at2759"/>
<reference evidence="2 3" key="1">
    <citation type="journal article" date="2012" name="Genome Biol.">
        <title>Genome and low-iron response of an oceanic diatom adapted to chronic iron limitation.</title>
        <authorList>
            <person name="Lommer M."/>
            <person name="Specht M."/>
            <person name="Roy A.S."/>
            <person name="Kraemer L."/>
            <person name="Andreson R."/>
            <person name="Gutowska M.A."/>
            <person name="Wolf J."/>
            <person name="Bergner S.V."/>
            <person name="Schilhabel M.B."/>
            <person name="Klostermeier U.C."/>
            <person name="Beiko R.G."/>
            <person name="Rosenstiel P."/>
            <person name="Hippler M."/>
            <person name="Laroche J."/>
        </authorList>
    </citation>
    <scope>NUCLEOTIDE SEQUENCE [LARGE SCALE GENOMIC DNA]</scope>
    <source>
        <strain evidence="2 3">CCMP1005</strain>
    </source>
</reference>
<dbReference type="AlphaFoldDB" id="K0T2K0"/>
<feature type="region of interest" description="Disordered" evidence="1">
    <location>
        <begin position="23"/>
        <end position="45"/>
    </location>
</feature>
<accession>K0T2K0</accession>
<protein>
    <submittedName>
        <fullName evidence="2">Uncharacterized protein</fullName>
    </submittedName>
</protein>
<dbReference type="Proteomes" id="UP000266841">
    <property type="component" value="Unassembled WGS sequence"/>
</dbReference>
<evidence type="ECO:0000256" key="1">
    <source>
        <dbReference type="SAM" id="MobiDB-lite"/>
    </source>
</evidence>
<comment type="caution">
    <text evidence="2">The sequence shown here is derived from an EMBL/GenBank/DDBJ whole genome shotgun (WGS) entry which is preliminary data.</text>
</comment>
<proteinExistence type="predicted"/>
<feature type="compositionally biased region" description="Polar residues" evidence="1">
    <location>
        <begin position="659"/>
        <end position="682"/>
    </location>
</feature>
<evidence type="ECO:0000313" key="2">
    <source>
        <dbReference type="EMBL" id="EJK71394.1"/>
    </source>
</evidence>
<sequence length="712" mass="80175">MNARDVFHVSHVLIPRSGKLRLKQEDGMGSHRKRDPVQPAKPSTRCAITTESSDPWRNLCPAAVPSDPMESPGRSALPGLAKELAWIVEETCYLLPPTAEKDTCAPILLEYTWRHASLGLRQLLLTVYGQEMQGFHFDVTLATSRELAEQLPSLNVMEGTRLVGVGWDQNEFDALRSEVRGALRLRFRRSERVENDVNTIVGLRWRAAVEELGDVNDPNYVENIMKPKIKYRRKRNSLDELFKLAGSKDCDNDSEEIAKKVPLELNAIEEELAWLTEESILLLNYSSTAKEPRNGSELLVTRSVDSDINWEFVSSNASESLRKIIERIGVDRRYPLQRLIRQHDPDVKTSFAKRRDEIAGLLVLKAYRRNQLRNKLPSQENLASTGFDQILSIRLLRRRRQIAVTEDTATNEDLIDACNQRLPTPTKKRMRQLVKKQASDVDKIFPTTVPPLGSIANIRAAYRRNVTSIERMAFTVTKLTPQSPLGLQLCLAGRNSMKIKHVGPGPCTQFNLMSGCIIDVINGKCYSSFKEGVAMLKEAVGQVQIIASASHGVQYGGKTYSETKELLDQMTERASHEILSALSSSERRDIQNRTQIVAQVMALVGFPDRECRHPNDQMIIIEACQKYSNRLPAPKSKDHTTRLALTEPRPQATRPEFANQVSESSKQDEQSAGSSASGIDFTSSDESNAHADDDDEDYEQEEESEDDEDEVY</sequence>
<dbReference type="EMBL" id="AGNL01007285">
    <property type="protein sequence ID" value="EJK71394.1"/>
    <property type="molecule type" value="Genomic_DNA"/>
</dbReference>
<organism evidence="2 3">
    <name type="scientific">Thalassiosira oceanica</name>
    <name type="common">Marine diatom</name>
    <dbReference type="NCBI Taxonomy" id="159749"/>
    <lineage>
        <taxon>Eukaryota</taxon>
        <taxon>Sar</taxon>
        <taxon>Stramenopiles</taxon>
        <taxon>Ochrophyta</taxon>
        <taxon>Bacillariophyta</taxon>
        <taxon>Coscinodiscophyceae</taxon>
        <taxon>Thalassiosirophycidae</taxon>
        <taxon>Thalassiosirales</taxon>
        <taxon>Thalassiosiraceae</taxon>
        <taxon>Thalassiosira</taxon>
    </lineage>
</organism>
<dbReference type="eggNOG" id="ENOG502R6TX">
    <property type="taxonomic scope" value="Eukaryota"/>
</dbReference>